<accession>A0A562RT67</accession>
<proteinExistence type="predicted"/>
<keyword evidence="2" id="KW-1185">Reference proteome</keyword>
<name>A0A562RT67_9BACT</name>
<dbReference type="InterPro" id="IPR018841">
    <property type="entry name" value="DUF2442"/>
</dbReference>
<dbReference type="AlphaFoldDB" id="A0A562RT67"/>
<dbReference type="RefSeq" id="WP_144684439.1">
    <property type="nucleotide sequence ID" value="NZ_VLLC01000011.1"/>
</dbReference>
<dbReference type="Proteomes" id="UP000318307">
    <property type="component" value="Unassembled WGS sequence"/>
</dbReference>
<dbReference type="SUPFAM" id="SSF143880">
    <property type="entry name" value="NE0471 N-terminal domain-like"/>
    <property type="match status" value="1"/>
</dbReference>
<comment type="caution">
    <text evidence="1">The sequence shown here is derived from an EMBL/GenBank/DDBJ whole genome shotgun (WGS) entry which is preliminary data.</text>
</comment>
<dbReference type="OrthoDB" id="9803723at2"/>
<reference evidence="1 2" key="1">
    <citation type="submission" date="2019-07" db="EMBL/GenBank/DDBJ databases">
        <title>Genome sequencing of 100 strains of the haloalkaliphilic chemolithoautotrophic sulfur-oxidizing bacterium Thioalkalivibrio.</title>
        <authorList>
            <person name="Muyzer G."/>
        </authorList>
    </citation>
    <scope>NUCLEOTIDE SEQUENCE [LARGE SCALE GENOMIC DNA]</scope>
    <source>
        <strain evidence="1 2">ASO4-4</strain>
    </source>
</reference>
<protein>
    <submittedName>
        <fullName evidence="1">Uncharacterized protein DUF2442</fullName>
    </submittedName>
</protein>
<gene>
    <name evidence="1" type="ORF">LZ24_01679</name>
</gene>
<dbReference type="Gene3D" id="3.30.2020.10">
    <property type="entry name" value="NE0471-like N-terminal domain"/>
    <property type="match status" value="1"/>
</dbReference>
<dbReference type="EMBL" id="VLLC01000011">
    <property type="protein sequence ID" value="TWI72271.1"/>
    <property type="molecule type" value="Genomic_DNA"/>
</dbReference>
<evidence type="ECO:0000313" key="2">
    <source>
        <dbReference type="Proteomes" id="UP000318307"/>
    </source>
</evidence>
<sequence>MLLDVVNVKPMEGFRLLLLFENGEQRCMDMGKYLEQKPWNRLKTKGVFMAASVENGTVVWPGNIDIDSETLYECSLSIK</sequence>
<evidence type="ECO:0000313" key="1">
    <source>
        <dbReference type="EMBL" id="TWI72271.1"/>
    </source>
</evidence>
<dbReference type="InterPro" id="IPR036782">
    <property type="entry name" value="NE0471-like_N"/>
</dbReference>
<organism evidence="1 2">
    <name type="scientific">Desulfobotulus alkaliphilus</name>
    <dbReference type="NCBI Taxonomy" id="622671"/>
    <lineage>
        <taxon>Bacteria</taxon>
        <taxon>Pseudomonadati</taxon>
        <taxon>Thermodesulfobacteriota</taxon>
        <taxon>Desulfobacteria</taxon>
        <taxon>Desulfobacterales</taxon>
        <taxon>Desulfobacteraceae</taxon>
        <taxon>Desulfobotulus</taxon>
    </lineage>
</organism>
<dbReference type="Pfam" id="PF10387">
    <property type="entry name" value="DUF2442"/>
    <property type="match status" value="1"/>
</dbReference>